<dbReference type="GO" id="GO:0006260">
    <property type="term" value="P:DNA replication"/>
    <property type="evidence" value="ECO:0007669"/>
    <property type="project" value="UniProtKB-UniRule"/>
</dbReference>
<dbReference type="GO" id="GO:0051301">
    <property type="term" value="P:cell division"/>
    <property type="evidence" value="ECO:0007669"/>
    <property type="project" value="UniProtKB-KW"/>
</dbReference>
<gene>
    <name evidence="5" type="primary">scpB</name>
    <name evidence="6" type="ORF">CBF28_06190</name>
</gene>
<dbReference type="PIRSF" id="PIRSF019345">
    <property type="entry name" value="ScpB"/>
    <property type="match status" value="1"/>
</dbReference>
<dbReference type="Gene3D" id="1.10.10.10">
    <property type="entry name" value="Winged helix-like DNA-binding domain superfamily/Winged helix DNA-binding domain"/>
    <property type="match status" value="2"/>
</dbReference>
<evidence type="ECO:0000313" key="7">
    <source>
        <dbReference type="Proteomes" id="UP000288028"/>
    </source>
</evidence>
<proteinExistence type="inferred from homology"/>
<keyword evidence="4 5" id="KW-0131">Cell cycle</keyword>
<dbReference type="Proteomes" id="UP000288028">
    <property type="component" value="Unassembled WGS sequence"/>
</dbReference>
<keyword evidence="1 5" id="KW-0963">Cytoplasm</keyword>
<reference evidence="6 7" key="1">
    <citation type="submission" date="2017-05" db="EMBL/GenBank/DDBJ databases">
        <title>Vagococcus spp. assemblies.</title>
        <authorList>
            <person name="Gulvik C.A."/>
        </authorList>
    </citation>
    <scope>NUCLEOTIDE SEQUENCE [LARGE SCALE GENOMIC DNA]</scope>
    <source>
        <strain evidence="6 7">SS1714</strain>
    </source>
</reference>
<dbReference type="OrthoDB" id="9806226at2"/>
<dbReference type="AlphaFoldDB" id="A0A430B526"/>
<name>A0A430B526_9ENTE</name>
<dbReference type="SUPFAM" id="SSF46785">
    <property type="entry name" value="Winged helix' DNA-binding domain"/>
    <property type="match status" value="2"/>
</dbReference>
<keyword evidence="3 5" id="KW-0159">Chromosome partition</keyword>
<sequence>MEVFSKIEALLFVAGDEGLTLNELGHMVNLPTATTYDCLIQMKQEYQDDNRRAFTILEVGESFILSTKKEFASLLKYYAQSSINQNLSQAALETLSIVAYKQPITRAEIEELRGVQSSGSVQKLVARRLIEEKGRVEGPGRAILYGTTPYFFDYFGLKSIDELPAVTQLEEMSEKEIPNDLFFDRFKDQFEKIEEQDEN</sequence>
<dbReference type="PANTHER" id="PTHR34298:SF2">
    <property type="entry name" value="SEGREGATION AND CONDENSATION PROTEIN B"/>
    <property type="match status" value="1"/>
</dbReference>
<dbReference type="Pfam" id="PF04079">
    <property type="entry name" value="SMC_ScpB"/>
    <property type="match status" value="1"/>
</dbReference>
<evidence type="ECO:0000256" key="1">
    <source>
        <dbReference type="ARBA" id="ARBA00022490"/>
    </source>
</evidence>
<evidence type="ECO:0000256" key="2">
    <source>
        <dbReference type="ARBA" id="ARBA00022618"/>
    </source>
</evidence>
<dbReference type="InterPro" id="IPR005234">
    <property type="entry name" value="ScpB_csome_segregation"/>
</dbReference>
<dbReference type="HAMAP" id="MF_01804">
    <property type="entry name" value="ScpB"/>
    <property type="match status" value="1"/>
</dbReference>
<organism evidence="6 7">
    <name type="scientific">Vagococcus carniphilus</name>
    <dbReference type="NCBI Taxonomy" id="218144"/>
    <lineage>
        <taxon>Bacteria</taxon>
        <taxon>Bacillati</taxon>
        <taxon>Bacillota</taxon>
        <taxon>Bacilli</taxon>
        <taxon>Lactobacillales</taxon>
        <taxon>Enterococcaceae</taxon>
        <taxon>Vagococcus</taxon>
    </lineage>
</organism>
<dbReference type="InterPro" id="IPR036390">
    <property type="entry name" value="WH_DNA-bd_sf"/>
</dbReference>
<dbReference type="PANTHER" id="PTHR34298">
    <property type="entry name" value="SEGREGATION AND CONDENSATION PROTEIN B"/>
    <property type="match status" value="1"/>
</dbReference>
<accession>A0A430B526</accession>
<comment type="caution">
    <text evidence="6">The sequence shown here is derived from an EMBL/GenBank/DDBJ whole genome shotgun (WGS) entry which is preliminary data.</text>
</comment>
<comment type="function">
    <text evidence="5">Participates in chromosomal partition during cell division. May act via the formation of a condensin-like complex containing Smc and ScpA that pull DNA away from mid-cell into both cell halves.</text>
</comment>
<comment type="subcellular location">
    <subcellularLocation>
        <location evidence="5">Cytoplasm</location>
    </subcellularLocation>
    <text evidence="5">Associated with two foci at the outer edges of the nucleoid region in young cells, and at four foci within both cell halves in older cells.</text>
</comment>
<evidence type="ECO:0000256" key="5">
    <source>
        <dbReference type="HAMAP-Rule" id="MF_01804"/>
    </source>
</evidence>
<evidence type="ECO:0000256" key="4">
    <source>
        <dbReference type="ARBA" id="ARBA00023306"/>
    </source>
</evidence>
<dbReference type="RefSeq" id="WP_126793057.1">
    <property type="nucleotide sequence ID" value="NZ_CP060720.1"/>
</dbReference>
<comment type="subunit">
    <text evidence="5">Homodimer. Homodimerization may be required to stabilize the binding of ScpA to the Smc head domains. Component of a cohesin-like complex composed of ScpA, ScpB and the Smc homodimer, in which ScpA and ScpB bind to the head domain of Smc. The presence of the three proteins is required for the association of the complex with DNA.</text>
</comment>
<dbReference type="NCBIfam" id="TIGR00281">
    <property type="entry name" value="SMC-Scp complex subunit ScpB"/>
    <property type="match status" value="1"/>
</dbReference>
<keyword evidence="2 5" id="KW-0132">Cell division</keyword>
<dbReference type="EMBL" id="NGKB01000005">
    <property type="protein sequence ID" value="RSU15312.1"/>
    <property type="molecule type" value="Genomic_DNA"/>
</dbReference>
<evidence type="ECO:0000313" key="6">
    <source>
        <dbReference type="EMBL" id="RSU15312.1"/>
    </source>
</evidence>
<protein>
    <recommendedName>
        <fullName evidence="5">Segregation and condensation protein B</fullName>
    </recommendedName>
</protein>
<dbReference type="InterPro" id="IPR036388">
    <property type="entry name" value="WH-like_DNA-bd_sf"/>
</dbReference>
<comment type="similarity">
    <text evidence="5">Belongs to the ScpB family.</text>
</comment>
<keyword evidence="7" id="KW-1185">Reference proteome</keyword>
<dbReference type="GO" id="GO:0005737">
    <property type="term" value="C:cytoplasm"/>
    <property type="evidence" value="ECO:0007669"/>
    <property type="project" value="UniProtKB-SubCell"/>
</dbReference>
<dbReference type="GO" id="GO:0051304">
    <property type="term" value="P:chromosome separation"/>
    <property type="evidence" value="ECO:0007669"/>
    <property type="project" value="InterPro"/>
</dbReference>
<dbReference type="GeneID" id="95580638"/>
<evidence type="ECO:0000256" key="3">
    <source>
        <dbReference type="ARBA" id="ARBA00022829"/>
    </source>
</evidence>